<organism evidence="2 3">
    <name type="scientific">Colletotrichum spaethianum</name>
    <dbReference type="NCBI Taxonomy" id="700344"/>
    <lineage>
        <taxon>Eukaryota</taxon>
        <taxon>Fungi</taxon>
        <taxon>Dikarya</taxon>
        <taxon>Ascomycota</taxon>
        <taxon>Pezizomycotina</taxon>
        <taxon>Sordariomycetes</taxon>
        <taxon>Hypocreomycetidae</taxon>
        <taxon>Glomerellales</taxon>
        <taxon>Glomerellaceae</taxon>
        <taxon>Colletotrichum</taxon>
        <taxon>Colletotrichum spaethianum species complex</taxon>
    </lineage>
</organism>
<evidence type="ECO:0000259" key="1">
    <source>
        <dbReference type="Pfam" id="PF06985"/>
    </source>
</evidence>
<dbReference type="RefSeq" id="XP_049133998.1">
    <property type="nucleotide sequence ID" value="XM_049278041.1"/>
</dbReference>
<reference evidence="2 3" key="1">
    <citation type="submission" date="2022-03" db="EMBL/GenBank/DDBJ databases">
        <title>Genome data of Colletotrichum spp.</title>
        <authorList>
            <person name="Utami Y.D."/>
            <person name="Hiruma K."/>
        </authorList>
    </citation>
    <scope>NUCLEOTIDE SEQUENCE [LARGE SCALE GENOMIC DNA]</scope>
    <source>
        <strain evidence="2 3">MAFF 239500</strain>
    </source>
</reference>
<accession>A0AA37UTC2</accession>
<keyword evidence="3" id="KW-1185">Reference proteome</keyword>
<evidence type="ECO:0000313" key="3">
    <source>
        <dbReference type="Proteomes" id="UP001055115"/>
    </source>
</evidence>
<evidence type="ECO:0000313" key="2">
    <source>
        <dbReference type="EMBL" id="GKT51648.1"/>
    </source>
</evidence>
<dbReference type="GeneID" id="73332631"/>
<dbReference type="Pfam" id="PF06985">
    <property type="entry name" value="HET"/>
    <property type="match status" value="1"/>
</dbReference>
<sequence length="344" mass="39502">MDFWVFDFAIRDTLSTLQARSHICELCRLLYASSKKLTVMSSVEFRRVGSVLTLGTPEAPALSICRANLNYLNGRNNPPEEIQIGFPKLPEIGSLTQFEVLRQWLEDCDNNHNRCYSDGFGPYPARTPTRLIDVGQGMNSETVRLLETVDLQEEIGHSQPVQFSYIALSHPWGDRNHHQHFCTTWENIDDHKTGILDSNLPNTFRDAVRVTRELNVRYLWIDSLCIVQGEDGDFEEEAQHMETVFSSAFCVIAASCATGTSDGFLQQRPNRTVVTIDRSPESPFYICEAIDDFQRYVVEGPLNKRGWVLQERALARRTIYFTERQVYWECGDGIRCETLTRMRK</sequence>
<gene>
    <name evidence="2" type="ORF">ColSpa_11829</name>
</gene>
<dbReference type="PANTHER" id="PTHR33112:SF10">
    <property type="entry name" value="TOL"/>
    <property type="match status" value="1"/>
</dbReference>
<dbReference type="Proteomes" id="UP001055115">
    <property type="component" value="Unassembled WGS sequence"/>
</dbReference>
<protein>
    <recommendedName>
        <fullName evidence="1">Heterokaryon incompatibility domain-containing protein</fullName>
    </recommendedName>
</protein>
<proteinExistence type="predicted"/>
<dbReference type="EMBL" id="BQXU01000051">
    <property type="protein sequence ID" value="GKT51648.1"/>
    <property type="molecule type" value="Genomic_DNA"/>
</dbReference>
<dbReference type="AlphaFoldDB" id="A0AA37UTC2"/>
<comment type="caution">
    <text evidence="2">The sequence shown here is derived from an EMBL/GenBank/DDBJ whole genome shotgun (WGS) entry which is preliminary data.</text>
</comment>
<name>A0AA37UTC2_9PEZI</name>
<dbReference type="PANTHER" id="PTHR33112">
    <property type="entry name" value="DOMAIN PROTEIN, PUTATIVE-RELATED"/>
    <property type="match status" value="1"/>
</dbReference>
<dbReference type="InterPro" id="IPR010730">
    <property type="entry name" value="HET"/>
</dbReference>
<feature type="domain" description="Heterokaryon incompatibility" evidence="1">
    <location>
        <begin position="165"/>
        <end position="311"/>
    </location>
</feature>